<accession>A0A6J7R2M1</accession>
<dbReference type="AlphaFoldDB" id="A0A6J7R2M1"/>
<evidence type="ECO:0000313" key="2">
    <source>
        <dbReference type="EMBL" id="CAB4726508.1"/>
    </source>
</evidence>
<feature type="domain" description="SGNH" evidence="1">
    <location>
        <begin position="9"/>
        <end position="131"/>
    </location>
</feature>
<dbReference type="EMBL" id="CAEZYN010000083">
    <property type="protein sequence ID" value="CAB4726508.1"/>
    <property type="molecule type" value="Genomic_DNA"/>
</dbReference>
<dbReference type="Pfam" id="PF19040">
    <property type="entry name" value="SGNH"/>
    <property type="match status" value="1"/>
</dbReference>
<organism evidence="3">
    <name type="scientific">freshwater metagenome</name>
    <dbReference type="NCBI Taxonomy" id="449393"/>
    <lineage>
        <taxon>unclassified sequences</taxon>
        <taxon>metagenomes</taxon>
        <taxon>ecological metagenomes</taxon>
    </lineage>
</organism>
<dbReference type="EMBL" id="CAFBPR010000092">
    <property type="protein sequence ID" value="CAB5023316.1"/>
    <property type="molecule type" value="Genomic_DNA"/>
</dbReference>
<proteinExistence type="predicted"/>
<evidence type="ECO:0000313" key="3">
    <source>
        <dbReference type="EMBL" id="CAB5023316.1"/>
    </source>
</evidence>
<evidence type="ECO:0000259" key="1">
    <source>
        <dbReference type="Pfam" id="PF19040"/>
    </source>
</evidence>
<protein>
    <submittedName>
        <fullName evidence="3">Unannotated protein</fullName>
    </submittedName>
</protein>
<sequence>MKIKKIKPDILILTNSEHYQLKASENQKNFYWQQAQRKLYEELKPVSKNVIFLVDTPKPQIDVPACLASGKEEECNQIDRPIKLGSPSYKKIDLTNWFCDSTCPAIKENYIVYRDASHISLAAALAATEILRSELIKIGVITAN</sequence>
<gene>
    <name evidence="2" type="ORF">UFOPK2715_00803</name>
    <name evidence="3" type="ORF">UFOPK4125_00579</name>
</gene>
<reference evidence="3" key="1">
    <citation type="submission" date="2020-05" db="EMBL/GenBank/DDBJ databases">
        <authorList>
            <person name="Chiriac C."/>
            <person name="Salcher M."/>
            <person name="Ghai R."/>
            <person name="Kavagutti S V."/>
        </authorList>
    </citation>
    <scope>NUCLEOTIDE SEQUENCE</scope>
</reference>
<dbReference type="InterPro" id="IPR043968">
    <property type="entry name" value="SGNH"/>
</dbReference>
<name>A0A6J7R2M1_9ZZZZ</name>